<gene>
    <name evidence="1" type="ORF">SAMN04488058_10618</name>
</gene>
<dbReference type="GO" id="GO:0003677">
    <property type="term" value="F:DNA binding"/>
    <property type="evidence" value="ECO:0007669"/>
    <property type="project" value="InterPro"/>
</dbReference>
<evidence type="ECO:0000313" key="1">
    <source>
        <dbReference type="EMBL" id="SEJ31452.1"/>
    </source>
</evidence>
<dbReference type="InterPro" id="IPR011010">
    <property type="entry name" value="DNA_brk_join_enz"/>
</dbReference>
<evidence type="ECO:0000313" key="2">
    <source>
        <dbReference type="Proteomes" id="UP000199223"/>
    </source>
</evidence>
<dbReference type="AlphaFoldDB" id="A0A1H6Y2T3"/>
<sequence>MHPQDERQLKLTRAMQEADLDAVLSLVGPELRWPVKQLRSNLRLIFAAAERDKVSLLHPPDDFIAWLQGPLRETVKGPNTAKPNTVVARLSTLSRLYNLLMDEGVVLRDPLRGLDRPPGERKVEKLPPREDIERLLVHARSDPALFAALTLMYRHTVQVAEMLALRWPAFGYDDGTLLRRRTLSRLDDESYAALNKLLAQAGGPLARGDTRIFPYENNDALRSRIFQVCREANLNFVNPAKLRKAGLRDFPLTPDQAGFIGDQAFELAQTLARTYELEGEEAPPSPRAPGG</sequence>
<dbReference type="EMBL" id="FNZA01000006">
    <property type="protein sequence ID" value="SEJ31452.1"/>
    <property type="molecule type" value="Genomic_DNA"/>
</dbReference>
<proteinExistence type="predicted"/>
<dbReference type="SUPFAM" id="SSF56349">
    <property type="entry name" value="DNA breaking-rejoining enzymes"/>
    <property type="match status" value="1"/>
</dbReference>
<dbReference type="Proteomes" id="UP000199223">
    <property type="component" value="Unassembled WGS sequence"/>
</dbReference>
<dbReference type="STRING" id="856736.SAMN04488058_10618"/>
<accession>A0A1H6Y2T3</accession>
<organism evidence="1 2">
    <name type="scientific">Deinococcus reticulitermitis</name>
    <dbReference type="NCBI Taxonomy" id="856736"/>
    <lineage>
        <taxon>Bacteria</taxon>
        <taxon>Thermotogati</taxon>
        <taxon>Deinococcota</taxon>
        <taxon>Deinococci</taxon>
        <taxon>Deinococcales</taxon>
        <taxon>Deinococcaceae</taxon>
        <taxon>Deinococcus</taxon>
    </lineage>
</organism>
<protein>
    <submittedName>
        <fullName evidence="1">Uncharacterized protein</fullName>
    </submittedName>
</protein>
<reference evidence="2" key="1">
    <citation type="submission" date="2016-10" db="EMBL/GenBank/DDBJ databases">
        <authorList>
            <person name="Varghese N."/>
            <person name="Submissions S."/>
        </authorList>
    </citation>
    <scope>NUCLEOTIDE SEQUENCE [LARGE SCALE GENOMIC DNA]</scope>
    <source>
        <strain evidence="2">CGMCC 1.10218</strain>
    </source>
</reference>
<keyword evidence="2" id="KW-1185">Reference proteome</keyword>
<dbReference type="RefSeq" id="WP_177183117.1">
    <property type="nucleotide sequence ID" value="NZ_FNZA01000006.1"/>
</dbReference>
<name>A0A1H6Y2T3_9DEIO</name>